<dbReference type="RefSeq" id="WP_139837735.1">
    <property type="nucleotide sequence ID" value="NZ_FWFL01000003.1"/>
</dbReference>
<reference evidence="2 3" key="1">
    <citation type="submission" date="2017-03" db="EMBL/GenBank/DDBJ databases">
        <authorList>
            <person name="Afonso C.L."/>
            <person name="Miller P.J."/>
            <person name="Scott M.A."/>
            <person name="Spackman E."/>
            <person name="Goraichik I."/>
            <person name="Dimitrov K.M."/>
            <person name="Suarez D.L."/>
            <person name="Swayne D.E."/>
        </authorList>
    </citation>
    <scope>NUCLEOTIDE SEQUENCE [LARGE SCALE GENOMIC DNA]</scope>
    <source>
        <strain evidence="2 3">CECT 8287</strain>
    </source>
</reference>
<dbReference type="EMBL" id="FWFL01000003">
    <property type="protein sequence ID" value="SLN33978.1"/>
    <property type="molecule type" value="Genomic_DNA"/>
</dbReference>
<organism evidence="2 3">
    <name type="scientific">Roseovarius litorisediminis</name>
    <dbReference type="NCBI Taxonomy" id="1312363"/>
    <lineage>
        <taxon>Bacteria</taxon>
        <taxon>Pseudomonadati</taxon>
        <taxon>Pseudomonadota</taxon>
        <taxon>Alphaproteobacteria</taxon>
        <taxon>Rhodobacterales</taxon>
        <taxon>Roseobacteraceae</taxon>
        <taxon>Roseovarius</taxon>
    </lineage>
</organism>
<accession>A0A1Y5S723</accession>
<evidence type="ECO:0000256" key="1">
    <source>
        <dbReference type="SAM" id="SignalP"/>
    </source>
</evidence>
<keyword evidence="3" id="KW-1185">Reference proteome</keyword>
<gene>
    <name evidence="2" type="ORF">PEL8287_01657</name>
</gene>
<dbReference type="Proteomes" id="UP000193827">
    <property type="component" value="Unassembled WGS sequence"/>
</dbReference>
<keyword evidence="1" id="KW-0732">Signal</keyword>
<dbReference type="AlphaFoldDB" id="A0A1Y5S723"/>
<evidence type="ECO:0000313" key="2">
    <source>
        <dbReference type="EMBL" id="SLN33978.1"/>
    </source>
</evidence>
<evidence type="ECO:0000313" key="3">
    <source>
        <dbReference type="Proteomes" id="UP000193827"/>
    </source>
</evidence>
<dbReference type="OrthoDB" id="7738516at2"/>
<feature type="chain" id="PRO_5012576833" evidence="1">
    <location>
        <begin position="24"/>
        <end position="254"/>
    </location>
</feature>
<proteinExistence type="predicted"/>
<sequence>MIRIIVAISLSFGLATAPVSVTASEAVSPERVEAFVAVVEANGCRMTQYRANTVLPEAGFDNKTETKSITELLIEQERARILDGQLVLFGGACGETLKYSGRERFFAGLADNGCKMNSEEARLILPRVGVEMQEVQLLMERMIHMSEVSLSDDEKTVYLEQGLCDKFRGLSASMAATKPIAQQRTAEELKAAFVEFMKSVDCKMTRAQSHEMLPAAGFTGKELRPIIAGMIKDGEATMTGEQDLLTLKKEVCNG</sequence>
<feature type="signal peptide" evidence="1">
    <location>
        <begin position="1"/>
        <end position="23"/>
    </location>
</feature>
<protein>
    <submittedName>
        <fullName evidence="2">Uncharacterized protein</fullName>
    </submittedName>
</protein>
<name>A0A1Y5S723_9RHOB</name>